<dbReference type="Proteomes" id="UP001432322">
    <property type="component" value="Unassembled WGS sequence"/>
</dbReference>
<evidence type="ECO:0000256" key="1">
    <source>
        <dbReference type="SAM" id="MobiDB-lite"/>
    </source>
</evidence>
<feature type="non-terminal residue" evidence="2">
    <location>
        <position position="1"/>
    </location>
</feature>
<dbReference type="EMBL" id="BTSY01000001">
    <property type="protein sequence ID" value="GMT12542.1"/>
    <property type="molecule type" value="Genomic_DNA"/>
</dbReference>
<evidence type="ECO:0000313" key="2">
    <source>
        <dbReference type="EMBL" id="GMT12542.1"/>
    </source>
</evidence>
<feature type="region of interest" description="Disordered" evidence="1">
    <location>
        <begin position="1"/>
        <end position="21"/>
    </location>
</feature>
<proteinExistence type="predicted"/>
<accession>A0AAV5V136</accession>
<organism evidence="2 3">
    <name type="scientific">Pristionchus fissidentatus</name>
    <dbReference type="NCBI Taxonomy" id="1538716"/>
    <lineage>
        <taxon>Eukaryota</taxon>
        <taxon>Metazoa</taxon>
        <taxon>Ecdysozoa</taxon>
        <taxon>Nematoda</taxon>
        <taxon>Chromadorea</taxon>
        <taxon>Rhabditida</taxon>
        <taxon>Rhabditina</taxon>
        <taxon>Diplogasteromorpha</taxon>
        <taxon>Diplogasteroidea</taxon>
        <taxon>Neodiplogasteridae</taxon>
        <taxon>Pristionchus</taxon>
    </lineage>
</organism>
<feature type="non-terminal residue" evidence="2">
    <location>
        <position position="98"/>
    </location>
</feature>
<feature type="compositionally biased region" description="Basic and acidic residues" evidence="1">
    <location>
        <begin position="1"/>
        <end position="17"/>
    </location>
</feature>
<gene>
    <name evidence="2" type="ORF">PFISCL1PPCAC_3839</name>
</gene>
<protein>
    <submittedName>
        <fullName evidence="2">Uncharacterized protein</fullName>
    </submittedName>
</protein>
<name>A0AAV5V136_9BILA</name>
<evidence type="ECO:0000313" key="3">
    <source>
        <dbReference type="Proteomes" id="UP001432322"/>
    </source>
</evidence>
<comment type="caution">
    <text evidence="2">The sequence shown here is derived from an EMBL/GenBank/DDBJ whole genome shotgun (WGS) entry which is preliminary data.</text>
</comment>
<reference evidence="2" key="1">
    <citation type="submission" date="2023-10" db="EMBL/GenBank/DDBJ databases">
        <title>Genome assembly of Pristionchus species.</title>
        <authorList>
            <person name="Yoshida K."/>
            <person name="Sommer R.J."/>
        </authorList>
    </citation>
    <scope>NUCLEOTIDE SEQUENCE</scope>
    <source>
        <strain evidence="2">RS5133</strain>
    </source>
</reference>
<keyword evidence="3" id="KW-1185">Reference proteome</keyword>
<dbReference type="AlphaFoldDB" id="A0AAV5V136"/>
<sequence>AYLDKPREAYRSERDDPIGNGRRLTNLYRTLLVQGTPVTAAAQIEPTSAEIDRLLEERREQPALPDPLGKFDRSANLEDYIVLRKDDPRAVYLRDHLL</sequence>